<gene>
    <name evidence="1" type="ORF">BDV98DRAFT_590213</name>
</gene>
<proteinExistence type="predicted"/>
<evidence type="ECO:0000313" key="1">
    <source>
        <dbReference type="EMBL" id="TFL04402.1"/>
    </source>
</evidence>
<keyword evidence="2" id="KW-1185">Reference proteome</keyword>
<accession>A0A5C3QRB2</accession>
<sequence length="245" mass="27465">MAIERTGPHRFRPFTLKRLELTCIVDNSWPDEEEEDELEDDYEEAYEGCDEERQQEIPVAPNAQREDSPISTRIHVFTGMHKVLTAVPTLKELELAFERGPGYRDSGLQIDALLEHLTMQVAIVEGSLPSVCPVLEHLTIWDASYQPTVLVNMLASRSHLSQPSHPNHDIHSERQHFALEISHDNRPGSKPGSLQILRVIADEGGISTAEFTAEQGRRLRYLSSGMTAIEIPRTIGLGVNEPATI</sequence>
<protein>
    <submittedName>
        <fullName evidence="1">Uncharacterized protein</fullName>
    </submittedName>
</protein>
<organism evidence="1 2">
    <name type="scientific">Pterulicium gracile</name>
    <dbReference type="NCBI Taxonomy" id="1884261"/>
    <lineage>
        <taxon>Eukaryota</taxon>
        <taxon>Fungi</taxon>
        <taxon>Dikarya</taxon>
        <taxon>Basidiomycota</taxon>
        <taxon>Agaricomycotina</taxon>
        <taxon>Agaricomycetes</taxon>
        <taxon>Agaricomycetidae</taxon>
        <taxon>Agaricales</taxon>
        <taxon>Pleurotineae</taxon>
        <taxon>Pterulaceae</taxon>
        <taxon>Pterulicium</taxon>
    </lineage>
</organism>
<reference evidence="1 2" key="1">
    <citation type="journal article" date="2019" name="Nat. Ecol. Evol.">
        <title>Megaphylogeny resolves global patterns of mushroom evolution.</title>
        <authorList>
            <person name="Varga T."/>
            <person name="Krizsan K."/>
            <person name="Foldi C."/>
            <person name="Dima B."/>
            <person name="Sanchez-Garcia M."/>
            <person name="Sanchez-Ramirez S."/>
            <person name="Szollosi G.J."/>
            <person name="Szarkandi J.G."/>
            <person name="Papp V."/>
            <person name="Albert L."/>
            <person name="Andreopoulos W."/>
            <person name="Angelini C."/>
            <person name="Antonin V."/>
            <person name="Barry K.W."/>
            <person name="Bougher N.L."/>
            <person name="Buchanan P."/>
            <person name="Buyck B."/>
            <person name="Bense V."/>
            <person name="Catcheside P."/>
            <person name="Chovatia M."/>
            <person name="Cooper J."/>
            <person name="Damon W."/>
            <person name="Desjardin D."/>
            <person name="Finy P."/>
            <person name="Geml J."/>
            <person name="Haridas S."/>
            <person name="Hughes K."/>
            <person name="Justo A."/>
            <person name="Karasinski D."/>
            <person name="Kautmanova I."/>
            <person name="Kiss B."/>
            <person name="Kocsube S."/>
            <person name="Kotiranta H."/>
            <person name="LaButti K.M."/>
            <person name="Lechner B.E."/>
            <person name="Liimatainen K."/>
            <person name="Lipzen A."/>
            <person name="Lukacs Z."/>
            <person name="Mihaltcheva S."/>
            <person name="Morgado L.N."/>
            <person name="Niskanen T."/>
            <person name="Noordeloos M.E."/>
            <person name="Ohm R.A."/>
            <person name="Ortiz-Santana B."/>
            <person name="Ovrebo C."/>
            <person name="Racz N."/>
            <person name="Riley R."/>
            <person name="Savchenko A."/>
            <person name="Shiryaev A."/>
            <person name="Soop K."/>
            <person name="Spirin V."/>
            <person name="Szebenyi C."/>
            <person name="Tomsovsky M."/>
            <person name="Tulloss R.E."/>
            <person name="Uehling J."/>
            <person name="Grigoriev I.V."/>
            <person name="Vagvolgyi C."/>
            <person name="Papp T."/>
            <person name="Martin F.M."/>
            <person name="Miettinen O."/>
            <person name="Hibbett D.S."/>
            <person name="Nagy L.G."/>
        </authorList>
    </citation>
    <scope>NUCLEOTIDE SEQUENCE [LARGE SCALE GENOMIC DNA]</scope>
    <source>
        <strain evidence="1 2">CBS 309.79</strain>
    </source>
</reference>
<dbReference type="EMBL" id="ML178818">
    <property type="protein sequence ID" value="TFL04402.1"/>
    <property type="molecule type" value="Genomic_DNA"/>
</dbReference>
<dbReference type="AlphaFoldDB" id="A0A5C3QRB2"/>
<dbReference type="Proteomes" id="UP000305067">
    <property type="component" value="Unassembled WGS sequence"/>
</dbReference>
<name>A0A5C3QRB2_9AGAR</name>
<evidence type="ECO:0000313" key="2">
    <source>
        <dbReference type="Proteomes" id="UP000305067"/>
    </source>
</evidence>